<evidence type="ECO:0000259" key="4">
    <source>
        <dbReference type="Pfam" id="PF13191"/>
    </source>
</evidence>
<evidence type="ECO:0000313" key="5">
    <source>
        <dbReference type="EMBL" id="MFC6090965.1"/>
    </source>
</evidence>
<organism evidence="5 6">
    <name type="scientific">Saccharothrix lopnurensis</name>
    <dbReference type="NCBI Taxonomy" id="1670621"/>
    <lineage>
        <taxon>Bacteria</taxon>
        <taxon>Bacillati</taxon>
        <taxon>Actinomycetota</taxon>
        <taxon>Actinomycetes</taxon>
        <taxon>Pseudonocardiales</taxon>
        <taxon>Pseudonocardiaceae</taxon>
        <taxon>Saccharothrix</taxon>
    </lineage>
</organism>
<dbReference type="GO" id="GO:0005524">
    <property type="term" value="F:ATP binding"/>
    <property type="evidence" value="ECO:0007669"/>
    <property type="project" value="UniProtKB-KW"/>
</dbReference>
<name>A0ABW1P7C0_9PSEU</name>
<keyword evidence="6" id="KW-1185">Reference proteome</keyword>
<proteinExistence type="predicted"/>
<keyword evidence="2 5" id="KW-0067">ATP-binding</keyword>
<evidence type="ECO:0000256" key="1">
    <source>
        <dbReference type="ARBA" id="ARBA00022741"/>
    </source>
</evidence>
<evidence type="ECO:0000313" key="6">
    <source>
        <dbReference type="Proteomes" id="UP001596220"/>
    </source>
</evidence>
<dbReference type="PANTHER" id="PTHR16305:SF35">
    <property type="entry name" value="TRANSCRIPTIONAL ACTIVATOR DOMAIN"/>
    <property type="match status" value="1"/>
</dbReference>
<evidence type="ECO:0000256" key="3">
    <source>
        <dbReference type="SAM" id="MobiDB-lite"/>
    </source>
</evidence>
<feature type="domain" description="Orc1-like AAA ATPase" evidence="4">
    <location>
        <begin position="2"/>
        <end position="165"/>
    </location>
</feature>
<gene>
    <name evidence="5" type="ORF">ACFP3R_16930</name>
</gene>
<evidence type="ECO:0000256" key="2">
    <source>
        <dbReference type="ARBA" id="ARBA00022840"/>
    </source>
</evidence>
<accession>A0ABW1P7C0</accession>
<dbReference type="Pfam" id="PF13191">
    <property type="entry name" value="AAA_16"/>
    <property type="match status" value="1"/>
</dbReference>
<dbReference type="Proteomes" id="UP001596220">
    <property type="component" value="Unassembled WGS sequence"/>
</dbReference>
<sequence length="1081" mass="116513">MRLIGRDHPAGVLRAEVDRATRSHGGLVLVTGEPGIGKTTLVTGAAEQARRLGALVLAGSCWDSDSAPGYWPWVQVVRALRRAATDEEWAAVDQGLLAVLLGEAPGEQPPEGFPLYDAVTTALVAVSHHRPVVVVLEDLHWADPASLRLLEFAARHTWFERLLLIGTYRDAEVDAEVDAGAGSGVTAAEHPVRPLLTPLLGRAATLALTGLDPAGVGELMTRTAGREPDPDLVAEVHRRTGGNPFFVEQTARLWHGGGPVTAVAPGVRDAVRRRLSLLPGPLGELLASAAVLGREFDRRVLAATAARPVPEVDRLLEQAVRARLVHGLGGGRFAFAHDLVREALYDALPDADERHAAVVRALEGDLAARSLPTGLTLHTDLTRPADPPRPGDLSPPGEPTRPGDLARPTDPTGPTNLARPGDPTRPTPLSRPGDPTRPIHRVLPTHRVLPADLARHAYLAGDRLPADRVVAVIVAAARDAGSRLAVEEAVGHYRRAMERARGPLRRIAVAVELGHELCHSADHTTAHHVFDEAAALARSLADPEPLVRVALACFRFSDQEGPGGRLLREAYGRFIGPPPDVPVEELARRMGLRAMEVAADDAALTSGLWAAHDTSAGIADAERRLELIDELITVARRSGDHDTEQFAASMRWVALVELGDPRYLDQLHSFVALAERLGTTRFGFSAAADQSIICTLHGRYAEAEALLSRAADLGARVHAAFSMVYLHLRWALLLPQGRFAELEQLAEELAASTHPAVGLLLGLTALERGDVESARAHLDVPVPDERYQPTFEPLRLRFLAQFAAAAGDRELAGRVRGLLAPHRGKWLVSLYGCDISGPVDLWLGVVDLVLGRCDEAEAELTAARRSAERLRARPWAALADRHLAAVARVRSGRAPAVVPTLARRADTDPADEFRRDGEVWSLTFGGVTVRVPDSKGLRDLHVLLSSPGEPVPAMTLLAPGAVAFARLGSDPVLDDEAKARYRRRLALLDEEIDRAPDDERAAALDRERAALLEELRAAAGLAGRTRRLGDEVERARKTVTARIRDALRKLDARHPGLAAHLRETVSTGATCVYSGRSHFRL</sequence>
<comment type="caution">
    <text evidence="5">The sequence shown here is derived from an EMBL/GenBank/DDBJ whole genome shotgun (WGS) entry which is preliminary data.</text>
</comment>
<dbReference type="SUPFAM" id="SSF52540">
    <property type="entry name" value="P-loop containing nucleoside triphosphate hydrolases"/>
    <property type="match status" value="1"/>
</dbReference>
<dbReference type="PANTHER" id="PTHR16305">
    <property type="entry name" value="TESTICULAR SOLUBLE ADENYLYL CYCLASE"/>
    <property type="match status" value="1"/>
</dbReference>
<dbReference type="InterPro" id="IPR027417">
    <property type="entry name" value="P-loop_NTPase"/>
</dbReference>
<keyword evidence="1" id="KW-0547">Nucleotide-binding</keyword>
<reference evidence="6" key="1">
    <citation type="journal article" date="2019" name="Int. J. Syst. Evol. Microbiol.">
        <title>The Global Catalogue of Microorganisms (GCM) 10K type strain sequencing project: providing services to taxonomists for standard genome sequencing and annotation.</title>
        <authorList>
            <consortium name="The Broad Institute Genomics Platform"/>
            <consortium name="The Broad Institute Genome Sequencing Center for Infectious Disease"/>
            <person name="Wu L."/>
            <person name="Ma J."/>
        </authorList>
    </citation>
    <scope>NUCLEOTIDE SEQUENCE [LARGE SCALE GENOMIC DNA]</scope>
    <source>
        <strain evidence="6">CGMCC 4.7246</strain>
    </source>
</reference>
<dbReference type="InterPro" id="IPR041664">
    <property type="entry name" value="AAA_16"/>
</dbReference>
<dbReference type="RefSeq" id="WP_380637168.1">
    <property type="nucleotide sequence ID" value="NZ_JBHSQO010000015.1"/>
</dbReference>
<feature type="region of interest" description="Disordered" evidence="3">
    <location>
        <begin position="373"/>
        <end position="440"/>
    </location>
</feature>
<dbReference type="EMBL" id="JBHSQO010000015">
    <property type="protein sequence ID" value="MFC6090965.1"/>
    <property type="molecule type" value="Genomic_DNA"/>
</dbReference>
<protein>
    <submittedName>
        <fullName evidence="5">ATP-binding protein</fullName>
    </submittedName>
</protein>